<dbReference type="EMBL" id="NEDP02002992">
    <property type="protein sequence ID" value="OWF49697.1"/>
    <property type="molecule type" value="Genomic_DNA"/>
</dbReference>
<dbReference type="AlphaFoldDB" id="A0A210QLT2"/>
<gene>
    <name evidence="1" type="ORF">KP79_PYT03981</name>
</gene>
<dbReference type="Proteomes" id="UP000242188">
    <property type="component" value="Unassembled WGS sequence"/>
</dbReference>
<comment type="caution">
    <text evidence="1">The sequence shown here is derived from an EMBL/GenBank/DDBJ whole genome shotgun (WGS) entry which is preliminary data.</text>
</comment>
<name>A0A210QLT2_MIZYE</name>
<evidence type="ECO:0000313" key="2">
    <source>
        <dbReference type="Proteomes" id="UP000242188"/>
    </source>
</evidence>
<keyword evidence="2" id="KW-1185">Reference proteome</keyword>
<sequence>MAEMMCSMTVGGCGSAFMSADFTSVEGIAAVCSTTRPRFLACIENVPAECTAAVNTPEMGMMRTQLDTLCGAG</sequence>
<proteinExistence type="predicted"/>
<organism evidence="1 2">
    <name type="scientific">Mizuhopecten yessoensis</name>
    <name type="common">Japanese scallop</name>
    <name type="synonym">Patinopecten yessoensis</name>
    <dbReference type="NCBI Taxonomy" id="6573"/>
    <lineage>
        <taxon>Eukaryota</taxon>
        <taxon>Metazoa</taxon>
        <taxon>Spiralia</taxon>
        <taxon>Lophotrochozoa</taxon>
        <taxon>Mollusca</taxon>
        <taxon>Bivalvia</taxon>
        <taxon>Autobranchia</taxon>
        <taxon>Pteriomorphia</taxon>
        <taxon>Pectinida</taxon>
        <taxon>Pectinoidea</taxon>
        <taxon>Pectinidae</taxon>
        <taxon>Mizuhopecten</taxon>
    </lineage>
</organism>
<reference evidence="1 2" key="1">
    <citation type="journal article" date="2017" name="Nat. Ecol. Evol.">
        <title>Scallop genome provides insights into evolution of bilaterian karyotype and development.</title>
        <authorList>
            <person name="Wang S."/>
            <person name="Zhang J."/>
            <person name="Jiao W."/>
            <person name="Li J."/>
            <person name="Xun X."/>
            <person name="Sun Y."/>
            <person name="Guo X."/>
            <person name="Huan P."/>
            <person name="Dong B."/>
            <person name="Zhang L."/>
            <person name="Hu X."/>
            <person name="Sun X."/>
            <person name="Wang J."/>
            <person name="Zhao C."/>
            <person name="Wang Y."/>
            <person name="Wang D."/>
            <person name="Huang X."/>
            <person name="Wang R."/>
            <person name="Lv J."/>
            <person name="Li Y."/>
            <person name="Zhang Z."/>
            <person name="Liu B."/>
            <person name="Lu W."/>
            <person name="Hui Y."/>
            <person name="Liang J."/>
            <person name="Zhou Z."/>
            <person name="Hou R."/>
            <person name="Li X."/>
            <person name="Liu Y."/>
            <person name="Li H."/>
            <person name="Ning X."/>
            <person name="Lin Y."/>
            <person name="Zhao L."/>
            <person name="Xing Q."/>
            <person name="Dou J."/>
            <person name="Li Y."/>
            <person name="Mao J."/>
            <person name="Guo H."/>
            <person name="Dou H."/>
            <person name="Li T."/>
            <person name="Mu C."/>
            <person name="Jiang W."/>
            <person name="Fu Q."/>
            <person name="Fu X."/>
            <person name="Miao Y."/>
            <person name="Liu J."/>
            <person name="Yu Q."/>
            <person name="Li R."/>
            <person name="Liao H."/>
            <person name="Li X."/>
            <person name="Kong Y."/>
            <person name="Jiang Z."/>
            <person name="Chourrout D."/>
            <person name="Li R."/>
            <person name="Bao Z."/>
        </authorList>
    </citation>
    <scope>NUCLEOTIDE SEQUENCE [LARGE SCALE GENOMIC DNA]</scope>
    <source>
        <strain evidence="1 2">PY_sf001</strain>
    </source>
</reference>
<protein>
    <submittedName>
        <fullName evidence="1">Uncharacterized protein</fullName>
    </submittedName>
</protein>
<evidence type="ECO:0000313" key="1">
    <source>
        <dbReference type="EMBL" id="OWF49697.1"/>
    </source>
</evidence>
<accession>A0A210QLT2</accession>